<dbReference type="AlphaFoldDB" id="A0A366CYQ8"/>
<dbReference type="EMBL" id="QNRF01000006">
    <property type="protein sequence ID" value="RBO82374.1"/>
    <property type="molecule type" value="Genomic_DNA"/>
</dbReference>
<sequence length="114" mass="13184">MRKSDKKLDNQIRLALTCVCESALKSLNGFEWLTHSVNYDRFPESLKVVCVFDTNEHLEAFKASSLSGQLEQQIHAEFNDLDIKVKNIQRHVSYDTEENCDQSHDGNWARRLQG</sequence>
<comment type="caution">
    <text evidence="1">The sequence shown here is derived from an EMBL/GenBank/DDBJ whole genome shotgun (WGS) entry which is preliminary data.</text>
</comment>
<protein>
    <recommendedName>
        <fullName evidence="3">Fis family transcriptional regulator</fullName>
    </recommendedName>
</protein>
<proteinExistence type="predicted"/>
<evidence type="ECO:0008006" key="3">
    <source>
        <dbReference type="Google" id="ProtNLM"/>
    </source>
</evidence>
<dbReference type="OrthoDB" id="6996126at2"/>
<name>A0A366CYQ8_9GAMM</name>
<evidence type="ECO:0000313" key="2">
    <source>
        <dbReference type="Proteomes" id="UP000252086"/>
    </source>
</evidence>
<dbReference type="Proteomes" id="UP000252086">
    <property type="component" value="Unassembled WGS sequence"/>
</dbReference>
<evidence type="ECO:0000313" key="1">
    <source>
        <dbReference type="EMBL" id="RBO82374.1"/>
    </source>
</evidence>
<gene>
    <name evidence="1" type="ORF">DFP76_106202</name>
</gene>
<accession>A0A366CYQ8</accession>
<reference evidence="1 2" key="1">
    <citation type="submission" date="2018-06" db="EMBL/GenBank/DDBJ databases">
        <title>Genomic Encyclopedia of Type Strains, Phase III (KMG-III): the genomes of soil and plant-associated and newly described type strains.</title>
        <authorList>
            <person name="Whitman W."/>
        </authorList>
    </citation>
    <scope>NUCLEOTIDE SEQUENCE [LARGE SCALE GENOMIC DNA]</scope>
    <source>
        <strain evidence="1 2">CECT 7732</strain>
    </source>
</reference>
<keyword evidence="2" id="KW-1185">Reference proteome</keyword>
<dbReference type="RefSeq" id="WP_113875032.1">
    <property type="nucleotide sequence ID" value="NZ_QNRF01000006.1"/>
</dbReference>
<organism evidence="1 2">
    <name type="scientific">Marinomonas aquiplantarum</name>
    <dbReference type="NCBI Taxonomy" id="491951"/>
    <lineage>
        <taxon>Bacteria</taxon>
        <taxon>Pseudomonadati</taxon>
        <taxon>Pseudomonadota</taxon>
        <taxon>Gammaproteobacteria</taxon>
        <taxon>Oceanospirillales</taxon>
        <taxon>Oceanospirillaceae</taxon>
        <taxon>Marinomonas</taxon>
    </lineage>
</organism>